<dbReference type="OMA" id="STHRRYW"/>
<keyword evidence="3" id="KW-1185">Reference proteome</keyword>
<dbReference type="Proteomes" id="UP000012960">
    <property type="component" value="Unplaced"/>
</dbReference>
<dbReference type="Gene3D" id="3.30.420.10">
    <property type="entry name" value="Ribonuclease H-like superfamily/Ribonuclease H"/>
    <property type="match status" value="1"/>
</dbReference>
<evidence type="ECO:0000313" key="3">
    <source>
        <dbReference type="Proteomes" id="UP000012960"/>
    </source>
</evidence>
<dbReference type="KEGG" id="mus:103973966"/>
<proteinExistence type="predicted"/>
<gene>
    <name evidence="1" type="ORF">GSMUA_54730.1</name>
</gene>
<reference evidence="1" key="1">
    <citation type="submission" date="2021-03" db="EMBL/GenBank/DDBJ databases">
        <authorList>
            <consortium name="Genoscope - CEA"/>
            <person name="William W."/>
        </authorList>
    </citation>
    <scope>NUCLEOTIDE SEQUENCE</scope>
    <source>
        <strain evidence="1">Doubled-haploid Pahang</strain>
    </source>
</reference>
<dbReference type="PANTHER" id="PTHR48475">
    <property type="entry name" value="RIBONUCLEASE H"/>
    <property type="match status" value="1"/>
</dbReference>
<evidence type="ECO:0000313" key="2">
    <source>
        <dbReference type="EnsemblPlants" id="Ma02_p01820.1"/>
    </source>
</evidence>
<dbReference type="SUPFAM" id="SSF53098">
    <property type="entry name" value="Ribonuclease H-like"/>
    <property type="match status" value="1"/>
</dbReference>
<dbReference type="EnsemblPlants" id="Ma02_t01820.1">
    <property type="protein sequence ID" value="Ma02_p01820.1"/>
    <property type="gene ID" value="Ma02_g01820"/>
</dbReference>
<dbReference type="InParanoid" id="A0A804HY96"/>
<reference evidence="2" key="2">
    <citation type="submission" date="2021-05" db="UniProtKB">
        <authorList>
            <consortium name="EnsemblPlants"/>
        </authorList>
    </citation>
    <scope>IDENTIFICATION</scope>
    <source>
        <strain evidence="2">subsp. malaccensis</strain>
    </source>
</reference>
<dbReference type="PANTHER" id="PTHR48475:SF2">
    <property type="entry name" value="RIBONUCLEASE H"/>
    <property type="match status" value="1"/>
</dbReference>
<organism evidence="2 3">
    <name type="scientific">Musa acuminata subsp. malaccensis</name>
    <name type="common">Wild banana</name>
    <name type="synonym">Musa malaccensis</name>
    <dbReference type="NCBI Taxonomy" id="214687"/>
    <lineage>
        <taxon>Eukaryota</taxon>
        <taxon>Viridiplantae</taxon>
        <taxon>Streptophyta</taxon>
        <taxon>Embryophyta</taxon>
        <taxon>Tracheophyta</taxon>
        <taxon>Spermatophyta</taxon>
        <taxon>Magnoliopsida</taxon>
        <taxon>Liliopsida</taxon>
        <taxon>Zingiberales</taxon>
        <taxon>Musaceae</taxon>
        <taxon>Musa</taxon>
    </lineage>
</organism>
<dbReference type="Gramene" id="Ma02_t01820.1">
    <property type="protein sequence ID" value="Ma02_p01820.1"/>
    <property type="gene ID" value="Ma02_g01820"/>
</dbReference>
<sequence>MSKACPVATPASGASRPDGCGLTLRSVYCQSYGIQLKFSSVAHPQTNGQVKVMNQAIMEGLKKIISGARGAWVDELPSVLWAMQMTPKTTSGESLFSLAFGTDVVLSPEMEFPTLRTIVYKQDDSEEGLWANLDLIEEKRAEAHLRTLAYKKAMARIYNRKVQPRPIKVRDLVLRKAEVSDPT</sequence>
<name>A0A804HY96_MUSAM</name>
<dbReference type="GO" id="GO:0003676">
    <property type="term" value="F:nucleic acid binding"/>
    <property type="evidence" value="ECO:0007669"/>
    <property type="project" value="InterPro"/>
</dbReference>
<dbReference type="InterPro" id="IPR036397">
    <property type="entry name" value="RNaseH_sf"/>
</dbReference>
<dbReference type="InterPro" id="IPR012337">
    <property type="entry name" value="RNaseH-like_sf"/>
</dbReference>
<protein>
    <submittedName>
        <fullName evidence="1">(wild Malaysian banana) hypothetical protein</fullName>
    </submittedName>
</protein>
<dbReference type="EMBL" id="HG996467">
    <property type="protein sequence ID" value="CAG1860579.1"/>
    <property type="molecule type" value="Genomic_DNA"/>
</dbReference>
<dbReference type="AlphaFoldDB" id="A0A804HY96"/>
<dbReference type="OrthoDB" id="1934939at2759"/>
<evidence type="ECO:0000313" key="1">
    <source>
        <dbReference type="EMBL" id="CAG1860579.1"/>
    </source>
</evidence>
<accession>A0A804HY96</accession>